<dbReference type="SUPFAM" id="SSF46785">
    <property type="entry name" value="Winged helix' DNA-binding domain"/>
    <property type="match status" value="1"/>
</dbReference>
<keyword evidence="2" id="KW-0805">Transcription regulation</keyword>
<dbReference type="SUPFAM" id="SSF53850">
    <property type="entry name" value="Periplasmic binding protein-like II"/>
    <property type="match status" value="1"/>
</dbReference>
<dbReference type="Pfam" id="PF03466">
    <property type="entry name" value="LysR_substrate"/>
    <property type="match status" value="1"/>
</dbReference>
<dbReference type="PANTHER" id="PTHR30126">
    <property type="entry name" value="HTH-TYPE TRANSCRIPTIONAL REGULATOR"/>
    <property type="match status" value="1"/>
</dbReference>
<evidence type="ECO:0000313" key="6">
    <source>
        <dbReference type="EMBL" id="AJP59234.1"/>
    </source>
</evidence>
<dbReference type="Gene3D" id="1.10.10.10">
    <property type="entry name" value="Winged helix-like DNA-binding domain superfamily/Winged helix DNA-binding domain"/>
    <property type="match status" value="1"/>
</dbReference>
<keyword evidence="7" id="KW-1185">Reference proteome</keyword>
<dbReference type="InterPro" id="IPR036390">
    <property type="entry name" value="WH_DNA-bd_sf"/>
</dbReference>
<dbReference type="Pfam" id="PF00126">
    <property type="entry name" value="HTH_1"/>
    <property type="match status" value="1"/>
</dbReference>
<proteinExistence type="inferred from homology"/>
<evidence type="ECO:0000256" key="4">
    <source>
        <dbReference type="ARBA" id="ARBA00023163"/>
    </source>
</evidence>
<dbReference type="Gene3D" id="3.40.190.10">
    <property type="entry name" value="Periplasmic binding protein-like II"/>
    <property type="match status" value="2"/>
</dbReference>
<dbReference type="Proteomes" id="UP000035085">
    <property type="component" value="Chromosome"/>
</dbReference>
<dbReference type="PANTHER" id="PTHR30126:SF40">
    <property type="entry name" value="HTH-TYPE TRANSCRIPTIONAL REGULATOR GLTR"/>
    <property type="match status" value="1"/>
</dbReference>
<dbReference type="InterPro" id="IPR000847">
    <property type="entry name" value="LysR_HTH_N"/>
</dbReference>
<accession>A0ABM5T2V1</accession>
<protein>
    <submittedName>
        <fullName evidence="6">LysR family transcriptional regulator</fullName>
    </submittedName>
</protein>
<dbReference type="PRINTS" id="PR00039">
    <property type="entry name" value="HTHLYSR"/>
</dbReference>
<evidence type="ECO:0000259" key="5">
    <source>
        <dbReference type="PROSITE" id="PS50931"/>
    </source>
</evidence>
<evidence type="ECO:0000313" key="7">
    <source>
        <dbReference type="Proteomes" id="UP000035085"/>
    </source>
</evidence>
<comment type="similarity">
    <text evidence="1">Belongs to the LysR transcriptional regulatory family.</text>
</comment>
<evidence type="ECO:0000256" key="2">
    <source>
        <dbReference type="ARBA" id="ARBA00023015"/>
    </source>
</evidence>
<reference evidence="7" key="1">
    <citation type="submission" date="2015-02" db="EMBL/GenBank/DDBJ databases">
        <title>Complete Genome Sequencing of Pandoraea vervacti NS15 sp. nov.</title>
        <authorList>
            <person name="Chan K.-G."/>
        </authorList>
    </citation>
    <scope>NUCLEOTIDE SEQUENCE [LARGE SCALE GENOMIC DNA]</scope>
    <source>
        <strain evidence="7">NS15</strain>
    </source>
</reference>
<feature type="domain" description="HTH lysR-type" evidence="5">
    <location>
        <begin position="1"/>
        <end position="58"/>
    </location>
</feature>
<gene>
    <name evidence="6" type="ORF">UC34_24315</name>
</gene>
<name>A0ABM5T2V1_9BURK</name>
<dbReference type="InterPro" id="IPR036388">
    <property type="entry name" value="WH-like_DNA-bd_sf"/>
</dbReference>
<sequence length="291" mass="32050">MELAHLRAFVAIAREGNLTRAAQRLHLTQPAVSLQVKALQETLRLTLFTRTAHGLTLTRDAQALLPLAERMLSALTDFQQAAGALRETVRGRLRIGTILDPEFTRLGAFLKRLVESYPQIETVLRHSMSGDVLQRLARSELDVGFYIGKPDPAQFHAITLTPFSYQVLAPAGWRERVARRGWRELAALPWIWTPPESAHHRLLCAAFGEVGVTPVKVAEVDQEPSMLDLVKSGIGLSLVRDSIALREARAHGLVIADAVSVPTELAFVTLVSRRDEPAIAAALQLVTSVWA</sequence>
<evidence type="ECO:0000256" key="3">
    <source>
        <dbReference type="ARBA" id="ARBA00023125"/>
    </source>
</evidence>
<dbReference type="RefSeq" id="WP_044457513.1">
    <property type="nucleotide sequence ID" value="NZ_CP010897.2"/>
</dbReference>
<dbReference type="PROSITE" id="PS50931">
    <property type="entry name" value="HTH_LYSR"/>
    <property type="match status" value="1"/>
</dbReference>
<keyword evidence="4" id="KW-0804">Transcription</keyword>
<dbReference type="CDD" id="cd05466">
    <property type="entry name" value="PBP2_LTTR_substrate"/>
    <property type="match status" value="1"/>
</dbReference>
<dbReference type="EMBL" id="CP010897">
    <property type="protein sequence ID" value="AJP59234.1"/>
    <property type="molecule type" value="Genomic_DNA"/>
</dbReference>
<dbReference type="InterPro" id="IPR005119">
    <property type="entry name" value="LysR_subst-bd"/>
</dbReference>
<organism evidence="6 7">
    <name type="scientific">Pandoraea vervacti</name>
    <dbReference type="NCBI Taxonomy" id="656178"/>
    <lineage>
        <taxon>Bacteria</taxon>
        <taxon>Pseudomonadati</taxon>
        <taxon>Pseudomonadota</taxon>
        <taxon>Betaproteobacteria</taxon>
        <taxon>Burkholderiales</taxon>
        <taxon>Burkholderiaceae</taxon>
        <taxon>Pandoraea</taxon>
    </lineage>
</organism>
<keyword evidence="3" id="KW-0238">DNA-binding</keyword>
<evidence type="ECO:0000256" key="1">
    <source>
        <dbReference type="ARBA" id="ARBA00009437"/>
    </source>
</evidence>